<dbReference type="OMA" id="GWIENNF"/>
<name>A0A813GQL8_POLGL</name>
<comment type="similarity">
    <text evidence="4">Belongs to the class I-like SAM-binding methyltransferase superfamily.</text>
</comment>
<dbReference type="Gene3D" id="3.40.50.150">
    <property type="entry name" value="Vaccinia Virus protein VP39"/>
    <property type="match status" value="1"/>
</dbReference>
<gene>
    <name evidence="6" type="ORF">PGLA1383_LOCUS45896</name>
</gene>
<dbReference type="OrthoDB" id="2094832at2759"/>
<dbReference type="InterPro" id="IPR051654">
    <property type="entry name" value="Meroterpenoid_MTases"/>
</dbReference>
<comment type="pathway">
    <text evidence="1">Secondary metabolite biosynthesis.</text>
</comment>
<dbReference type="EMBL" id="CAJNNV010029638">
    <property type="protein sequence ID" value="CAE8629397.1"/>
    <property type="molecule type" value="Genomic_DNA"/>
</dbReference>
<dbReference type="PANTHER" id="PTHR35897">
    <property type="entry name" value="METHYLTRANSFERASE AUSD"/>
    <property type="match status" value="1"/>
</dbReference>
<dbReference type="CDD" id="cd02440">
    <property type="entry name" value="AdoMet_MTases"/>
    <property type="match status" value="1"/>
</dbReference>
<evidence type="ECO:0000313" key="7">
    <source>
        <dbReference type="Proteomes" id="UP000654075"/>
    </source>
</evidence>
<dbReference type="InterPro" id="IPR029063">
    <property type="entry name" value="SAM-dependent_MTases_sf"/>
</dbReference>
<evidence type="ECO:0000259" key="5">
    <source>
        <dbReference type="Pfam" id="PF08242"/>
    </source>
</evidence>
<dbReference type="PANTHER" id="PTHR35897:SF1">
    <property type="entry name" value="METHYLTRANSFERASE AUSD"/>
    <property type="match status" value="1"/>
</dbReference>
<organism evidence="6 7">
    <name type="scientific">Polarella glacialis</name>
    <name type="common">Dinoflagellate</name>
    <dbReference type="NCBI Taxonomy" id="89957"/>
    <lineage>
        <taxon>Eukaryota</taxon>
        <taxon>Sar</taxon>
        <taxon>Alveolata</taxon>
        <taxon>Dinophyceae</taxon>
        <taxon>Suessiales</taxon>
        <taxon>Suessiaceae</taxon>
        <taxon>Polarella</taxon>
    </lineage>
</organism>
<comment type="caution">
    <text evidence="6">The sequence shown here is derived from an EMBL/GenBank/DDBJ whole genome shotgun (WGS) entry which is preliminary data.</text>
</comment>
<feature type="domain" description="Methyltransferase type 12" evidence="5">
    <location>
        <begin position="94"/>
        <end position="209"/>
    </location>
</feature>
<evidence type="ECO:0000256" key="3">
    <source>
        <dbReference type="ARBA" id="ARBA00022691"/>
    </source>
</evidence>
<evidence type="ECO:0000256" key="1">
    <source>
        <dbReference type="ARBA" id="ARBA00005179"/>
    </source>
</evidence>
<dbReference type="SUPFAM" id="SSF53335">
    <property type="entry name" value="S-adenosyl-L-methionine-dependent methyltransferases"/>
    <property type="match status" value="1"/>
</dbReference>
<keyword evidence="7" id="KW-1185">Reference proteome</keyword>
<protein>
    <recommendedName>
        <fullName evidence="5">Methyltransferase type 12 domain-containing protein</fullName>
    </recommendedName>
</protein>
<dbReference type="InterPro" id="IPR013217">
    <property type="entry name" value="Methyltransf_12"/>
</dbReference>
<dbReference type="Pfam" id="PF08242">
    <property type="entry name" value="Methyltransf_12"/>
    <property type="match status" value="1"/>
</dbReference>
<keyword evidence="3" id="KW-0949">S-adenosyl-L-methionine</keyword>
<evidence type="ECO:0000256" key="2">
    <source>
        <dbReference type="ARBA" id="ARBA00022679"/>
    </source>
</evidence>
<accession>A0A813GQL8</accession>
<evidence type="ECO:0000256" key="4">
    <source>
        <dbReference type="ARBA" id="ARBA00038314"/>
    </source>
</evidence>
<dbReference type="AlphaFoldDB" id="A0A813GQL8"/>
<proteinExistence type="inferred from homology"/>
<dbReference type="Proteomes" id="UP000654075">
    <property type="component" value="Unassembled WGS sequence"/>
</dbReference>
<keyword evidence="2" id="KW-0808">Transferase</keyword>
<evidence type="ECO:0000313" key="6">
    <source>
        <dbReference type="EMBL" id="CAE8629397.1"/>
    </source>
</evidence>
<sequence length="275" mass="30270">MFQMPAWATQATVEEMQTIASDPHTKALFAASGMSSVEDIVQKAIMLQECALRGDAKRPYVCVMRGAFLRPRVVDHPSYPLIMSQQAGERCRFLDLGCCMGTDLRQMLLDGAQKELVHGVDFSSDFIRLGFELFGDEATMDGVFQRVDILDGWDSGSELGASSATGWMSEHVSSFDVVHCGAVLHTLESKEEVQEVLKRVFCLLAPGGVYFGGNRPTWVHDAKSFHEELESVGFEGVEVTVRSGQNEADAENVLFKNASAEESGRGTYFVAFKPH</sequence>
<dbReference type="GO" id="GO:0016740">
    <property type="term" value="F:transferase activity"/>
    <property type="evidence" value="ECO:0007669"/>
    <property type="project" value="UniProtKB-KW"/>
</dbReference>
<reference evidence="6" key="1">
    <citation type="submission" date="2021-02" db="EMBL/GenBank/DDBJ databases">
        <authorList>
            <person name="Dougan E. K."/>
            <person name="Rhodes N."/>
            <person name="Thang M."/>
            <person name="Chan C."/>
        </authorList>
    </citation>
    <scope>NUCLEOTIDE SEQUENCE</scope>
</reference>